<accession>A0A8H5KAU1</accession>
<evidence type="ECO:0000313" key="2">
    <source>
        <dbReference type="Proteomes" id="UP000582016"/>
    </source>
</evidence>
<organism evidence="1 2">
    <name type="scientific">Fusarium phyllophilum</name>
    <dbReference type="NCBI Taxonomy" id="47803"/>
    <lineage>
        <taxon>Eukaryota</taxon>
        <taxon>Fungi</taxon>
        <taxon>Dikarya</taxon>
        <taxon>Ascomycota</taxon>
        <taxon>Pezizomycotina</taxon>
        <taxon>Sordariomycetes</taxon>
        <taxon>Hypocreomycetidae</taxon>
        <taxon>Hypocreales</taxon>
        <taxon>Nectriaceae</taxon>
        <taxon>Fusarium</taxon>
        <taxon>Fusarium fujikuroi species complex</taxon>
    </lineage>
</organism>
<dbReference type="EMBL" id="JAAOAQ010000080">
    <property type="protein sequence ID" value="KAF5568700.1"/>
    <property type="molecule type" value="Genomic_DNA"/>
</dbReference>
<gene>
    <name evidence="1" type="ORF">FPHYL_2653</name>
</gene>
<keyword evidence="2" id="KW-1185">Reference proteome</keyword>
<dbReference type="OrthoDB" id="4636359at2759"/>
<protein>
    <submittedName>
        <fullName evidence="1">Uncharacterized protein</fullName>
    </submittedName>
</protein>
<dbReference type="Proteomes" id="UP000582016">
    <property type="component" value="Unassembled WGS sequence"/>
</dbReference>
<evidence type="ECO:0000313" key="1">
    <source>
        <dbReference type="EMBL" id="KAF5568700.1"/>
    </source>
</evidence>
<reference evidence="1 2" key="1">
    <citation type="submission" date="2020-05" db="EMBL/GenBank/DDBJ databases">
        <title>Identification and distribution of gene clusters putatively required for synthesis of sphingolipid metabolism inhibitors in phylogenetically diverse species of the filamentous fungus Fusarium.</title>
        <authorList>
            <person name="Kim H.-S."/>
            <person name="Busman M."/>
            <person name="Brown D.W."/>
            <person name="Divon H."/>
            <person name="Uhlig S."/>
            <person name="Proctor R.H."/>
        </authorList>
    </citation>
    <scope>NUCLEOTIDE SEQUENCE [LARGE SCALE GENOMIC DNA]</scope>
    <source>
        <strain evidence="1 2">NRRL 13617</strain>
    </source>
</reference>
<comment type="caution">
    <text evidence="1">The sequence shown here is derived from an EMBL/GenBank/DDBJ whole genome shotgun (WGS) entry which is preliminary data.</text>
</comment>
<sequence length="447" mass="52526">MDCFSSLPPEINIMILLCLRTRSNIKPLLSASPTLLQNYLESKEHIQRTHLQAEFPGDMLQDALAVANFPSKNPCLHIWDWKEGHLPDPFLHHDSGTIDRLDRLYSRLAIYIEDYITKATSIYPPRAYLCIPTPNSNVDQLEFRGQPIGTDIIRLDALTYAERKRLFRAFMRYELVSKIHHLEDSLELEVIDSIVALTFKRFNRFESEALRCVQYYMKDLYGAIFAHLADSWLPDIPSETVMETGQQTPDDGLRFPDDVWFSSDTYVEDASIGKSKTRELVFLGFDLMTRLLSAPRDDRGCPMGLTEWLAKIPWRLQQKVWARRLRMYILFDTASCGFERNHRLAEDRSEIGQLLHDSGSMAFYFNLPTLCNYCNLQRRIYRQRAWMLLDSADHYPEGSISRHFPTVQQLKKQAWNKVDHDPRRSQKWHDYQKEWYFSAFDYKMELL</sequence>
<dbReference type="AlphaFoldDB" id="A0A8H5KAU1"/>
<proteinExistence type="predicted"/>
<name>A0A8H5KAU1_9HYPO</name>